<comment type="caution">
    <text evidence="1">The sequence shown here is derived from an EMBL/GenBank/DDBJ whole genome shotgun (WGS) entry which is preliminary data.</text>
</comment>
<organism evidence="1 2">
    <name type="scientific">Circinella minor</name>
    <dbReference type="NCBI Taxonomy" id="1195481"/>
    <lineage>
        <taxon>Eukaryota</taxon>
        <taxon>Fungi</taxon>
        <taxon>Fungi incertae sedis</taxon>
        <taxon>Mucoromycota</taxon>
        <taxon>Mucoromycotina</taxon>
        <taxon>Mucoromycetes</taxon>
        <taxon>Mucorales</taxon>
        <taxon>Lichtheimiaceae</taxon>
        <taxon>Circinella</taxon>
    </lineage>
</organism>
<dbReference type="EMBL" id="JAEPRB010000121">
    <property type="protein sequence ID" value="KAG2221035.1"/>
    <property type="molecule type" value="Genomic_DNA"/>
</dbReference>
<dbReference type="InterPro" id="IPR043138">
    <property type="entry name" value="GGT_lsub"/>
</dbReference>
<dbReference type="SUPFAM" id="SSF56235">
    <property type="entry name" value="N-terminal nucleophile aminohydrolases (Ntn hydrolases)"/>
    <property type="match status" value="1"/>
</dbReference>
<sequence>MTSDSSVPFISRRSTVYGVNGMVACSEPLATQVGIDILKKGGNAADAAVAVAAAVGVVAPRSAGIGGDAFCLFYDAKSHKVTGLNGSGRAPVKMTMEYLRQKAGITEAQIPIDSIHGATVPGAAAAWVDTFEHFGSGKLDLTTLFQPAINLAENGFPVSPLVARGWKNSENRLKKMNRHKKNLLIDGIRAPKEGEIMYLPDLAKTLKAVAIHGKDGFYKGPIADAIVDAIQTRGEVMTHEDLASHTSEIVEPISIDYHGLTLWEVPPNSQGITALVALGIIRALEEEHGLDLSNYEHNSAEYLHVIIESLRIAFADTRYYVTDPQVNHLTVPSPEQFLSKKYLSERAKLVNMHKRNDAIEKGYPEQASNTVYFSVVDGEGNATNPNDSASFLLVFSGLDMSRNCMSVFSLRGALPTSILRNQESYLSMLPPPPIPPSISSSLS</sequence>
<dbReference type="PRINTS" id="PR01210">
    <property type="entry name" value="GGTRANSPTASE"/>
</dbReference>
<reference evidence="1 2" key="1">
    <citation type="submission" date="2020-12" db="EMBL/GenBank/DDBJ databases">
        <title>Metabolic potential, ecology and presence of endohyphal bacteria is reflected in genomic diversity of Mucoromycotina.</title>
        <authorList>
            <person name="Muszewska A."/>
            <person name="Okrasinska A."/>
            <person name="Steczkiewicz K."/>
            <person name="Drgas O."/>
            <person name="Orlowska M."/>
            <person name="Perlinska-Lenart U."/>
            <person name="Aleksandrzak-Piekarczyk T."/>
            <person name="Szatraj K."/>
            <person name="Zielenkiewicz U."/>
            <person name="Pilsyk S."/>
            <person name="Malc E."/>
            <person name="Mieczkowski P."/>
            <person name="Kruszewska J.S."/>
            <person name="Biernat P."/>
            <person name="Pawlowska J."/>
        </authorList>
    </citation>
    <scope>NUCLEOTIDE SEQUENCE [LARGE SCALE GENOMIC DNA]</scope>
    <source>
        <strain evidence="1 2">CBS 142.35</strain>
    </source>
</reference>
<dbReference type="Proteomes" id="UP000646827">
    <property type="component" value="Unassembled WGS sequence"/>
</dbReference>
<proteinExistence type="predicted"/>
<dbReference type="PANTHER" id="PTHR43881">
    <property type="entry name" value="GAMMA-GLUTAMYLTRANSPEPTIDASE (AFU_ORTHOLOGUE AFUA_4G13580)"/>
    <property type="match status" value="1"/>
</dbReference>
<dbReference type="PANTHER" id="PTHR43881:SF1">
    <property type="entry name" value="GAMMA-GLUTAMYLTRANSPEPTIDASE (AFU_ORTHOLOGUE AFUA_4G13580)"/>
    <property type="match status" value="1"/>
</dbReference>
<dbReference type="Pfam" id="PF01019">
    <property type="entry name" value="G_glu_transpept"/>
    <property type="match status" value="1"/>
</dbReference>
<protein>
    <recommendedName>
        <fullName evidence="3">Gamma-glutamyltransferase</fullName>
    </recommendedName>
</protein>
<dbReference type="OrthoDB" id="2015213at2759"/>
<evidence type="ECO:0008006" key="3">
    <source>
        <dbReference type="Google" id="ProtNLM"/>
    </source>
</evidence>
<gene>
    <name evidence="1" type="ORF">INT45_009284</name>
</gene>
<dbReference type="InterPro" id="IPR052896">
    <property type="entry name" value="GGT-like_enzyme"/>
</dbReference>
<dbReference type="InterPro" id="IPR029055">
    <property type="entry name" value="Ntn_hydrolases_N"/>
</dbReference>
<keyword evidence="2" id="KW-1185">Reference proteome</keyword>
<dbReference type="AlphaFoldDB" id="A0A8H7S1P2"/>
<accession>A0A8H7S1P2</accession>
<name>A0A8H7S1P2_9FUNG</name>
<dbReference type="Gene3D" id="1.10.246.130">
    <property type="match status" value="1"/>
</dbReference>
<evidence type="ECO:0000313" key="1">
    <source>
        <dbReference type="EMBL" id="KAG2221035.1"/>
    </source>
</evidence>
<evidence type="ECO:0000313" key="2">
    <source>
        <dbReference type="Proteomes" id="UP000646827"/>
    </source>
</evidence>